<dbReference type="EMBL" id="JAEKCZ010000008">
    <property type="protein sequence ID" value="MBJ2256929.1"/>
    <property type="molecule type" value="Genomic_DNA"/>
</dbReference>
<name>A0A8I1FTJ7_9PSED</name>
<accession>A0A8I1FTJ7</accession>
<feature type="region of interest" description="Disordered" evidence="1">
    <location>
        <begin position="41"/>
        <end position="70"/>
    </location>
</feature>
<gene>
    <name evidence="3" type="ORF">JFT45_10425</name>
</gene>
<evidence type="ECO:0000256" key="2">
    <source>
        <dbReference type="SAM" id="SignalP"/>
    </source>
</evidence>
<feature type="signal peptide" evidence="2">
    <location>
        <begin position="1"/>
        <end position="22"/>
    </location>
</feature>
<keyword evidence="2" id="KW-0732">Signal</keyword>
<sequence length="70" mass="8091">MKFVKYFSIGSLLVGLTGFAFAEDGFERTKQFKENFRAEQARLWGPDSSEQGKQKVAQEKQEERQEQADN</sequence>
<reference evidence="3" key="1">
    <citation type="submission" date="2020-12" db="EMBL/GenBank/DDBJ databases">
        <title>Antibiotic resistance and phylogeny of Pseudomonas spp. isolated over three decades from chicken meat in the Norwegian food chain.</title>
        <authorList>
            <person name="Moen B."/>
        </authorList>
    </citation>
    <scope>NUCLEOTIDE SEQUENCE</scope>
    <source>
        <strain evidence="3">MF6762</strain>
    </source>
</reference>
<organism evidence="3 4">
    <name type="scientific">Pseudomonas psychrophila</name>
    <dbReference type="NCBI Taxonomy" id="122355"/>
    <lineage>
        <taxon>Bacteria</taxon>
        <taxon>Pseudomonadati</taxon>
        <taxon>Pseudomonadota</taxon>
        <taxon>Gammaproteobacteria</taxon>
        <taxon>Pseudomonadales</taxon>
        <taxon>Pseudomonadaceae</taxon>
        <taxon>Pseudomonas</taxon>
    </lineage>
</organism>
<dbReference type="AlphaFoldDB" id="A0A8I1FTJ7"/>
<evidence type="ECO:0000313" key="3">
    <source>
        <dbReference type="EMBL" id="MBJ2256929.1"/>
    </source>
</evidence>
<evidence type="ECO:0008006" key="5">
    <source>
        <dbReference type="Google" id="ProtNLM"/>
    </source>
</evidence>
<dbReference type="RefSeq" id="WP_153326451.1">
    <property type="nucleotide sequence ID" value="NZ_JAEKCZ010000008.1"/>
</dbReference>
<protein>
    <recommendedName>
        <fullName evidence="5">Secreted protein</fullName>
    </recommendedName>
</protein>
<evidence type="ECO:0000256" key="1">
    <source>
        <dbReference type="SAM" id="MobiDB-lite"/>
    </source>
</evidence>
<evidence type="ECO:0000313" key="4">
    <source>
        <dbReference type="Proteomes" id="UP000658390"/>
    </source>
</evidence>
<dbReference type="Proteomes" id="UP000658390">
    <property type="component" value="Unassembled WGS sequence"/>
</dbReference>
<feature type="chain" id="PRO_5034621393" description="Secreted protein" evidence="2">
    <location>
        <begin position="23"/>
        <end position="70"/>
    </location>
</feature>
<comment type="caution">
    <text evidence="3">The sequence shown here is derived from an EMBL/GenBank/DDBJ whole genome shotgun (WGS) entry which is preliminary data.</text>
</comment>
<proteinExistence type="predicted"/>
<feature type="compositionally biased region" description="Basic and acidic residues" evidence="1">
    <location>
        <begin position="50"/>
        <end position="70"/>
    </location>
</feature>